<evidence type="ECO:0000313" key="2">
    <source>
        <dbReference type="Proteomes" id="UP001432128"/>
    </source>
</evidence>
<proteinExistence type="predicted"/>
<protein>
    <submittedName>
        <fullName evidence="1">Uncharacterized protein</fullName>
    </submittedName>
</protein>
<name>A0AAU4JZZ9_9NOCA</name>
<dbReference type="RefSeq" id="WP_328856885.1">
    <property type="nucleotide sequence ID" value="NZ_CP108021.1"/>
</dbReference>
<reference evidence="1 2" key="1">
    <citation type="submission" date="2022-10" db="EMBL/GenBank/DDBJ databases">
        <title>The complete genomes of actinobacterial strains from the NBC collection.</title>
        <authorList>
            <person name="Joergensen T.S."/>
            <person name="Alvarez Arevalo M."/>
            <person name="Sterndorff E.B."/>
            <person name="Faurdal D."/>
            <person name="Vuksanovic O."/>
            <person name="Mourched A.-S."/>
            <person name="Charusanti P."/>
            <person name="Shaw S."/>
            <person name="Blin K."/>
            <person name="Weber T."/>
        </authorList>
    </citation>
    <scope>NUCLEOTIDE SEQUENCE [LARGE SCALE GENOMIC DNA]</scope>
    <source>
        <strain evidence="1 2">NBC_00319</strain>
    </source>
</reference>
<dbReference type="EMBL" id="CP108021">
    <property type="protein sequence ID" value="WUM19376.1"/>
    <property type="molecule type" value="Genomic_DNA"/>
</dbReference>
<dbReference type="Proteomes" id="UP001432128">
    <property type="component" value="Chromosome"/>
</dbReference>
<keyword evidence="2" id="KW-1185">Reference proteome</keyword>
<accession>A0AAU4JZZ9</accession>
<dbReference type="KEGG" id="whr:OG579_16955"/>
<gene>
    <name evidence="1" type="ORF">OG579_16955</name>
</gene>
<evidence type="ECO:0000313" key="1">
    <source>
        <dbReference type="EMBL" id="WUM19376.1"/>
    </source>
</evidence>
<organism evidence="1 2">
    <name type="scientific">Williamsia herbipolensis</name>
    <dbReference type="NCBI Taxonomy" id="1603258"/>
    <lineage>
        <taxon>Bacteria</taxon>
        <taxon>Bacillati</taxon>
        <taxon>Actinomycetota</taxon>
        <taxon>Actinomycetes</taxon>
        <taxon>Mycobacteriales</taxon>
        <taxon>Nocardiaceae</taxon>
        <taxon>Williamsia</taxon>
    </lineage>
</organism>
<dbReference type="AlphaFoldDB" id="A0AAU4JZZ9"/>
<sequence>MIDLDYMTTAEVTAAMAAVADHGPHFTATPQQKRNARIWRRYERELLDRNAFRHCMLNHRRDQRARRDDPFRPTNGGPQHCHKHEACIGHYVGLRGMTCDCPPRQLTLWAA</sequence>